<name>A0AAE5SBA1_PSESY</name>
<proteinExistence type="predicted"/>
<dbReference type="EMBL" id="NBAQ01000002">
    <property type="protein sequence ID" value="POQ05501.1"/>
    <property type="molecule type" value="Genomic_DNA"/>
</dbReference>
<feature type="domain" description="DUF4935" evidence="1">
    <location>
        <begin position="8"/>
        <end position="175"/>
    </location>
</feature>
<dbReference type="Proteomes" id="UP000237295">
    <property type="component" value="Unassembled WGS sequence"/>
</dbReference>
<gene>
    <name evidence="2" type="ORF">CXB42_05000</name>
</gene>
<sequence>MELLSRYVFLDTCIYQQKNFQFSSYQLKALKSLIDAGQVTLLMTDVTVREVRSHISLKSREAATAINKLKKEAVILRNFPRLPTYGLFEDVTAEHMELQLFKDFEAFAGGNNVCVVSIEEVSPTKVFDLYFSSSPPFAIGKKSEEFSDAFALEALNEWSVENKKKLHVISVDSDMQRYCATRSNMVHSSSLDDFIEAVNKSYAAAPSEFADKALKFLMPEILNKVEDVAYKMEPLITDFFELITSESLKINSIKAVGSDLMGVDVDVAEYTMVFSLDTQSRIEYEDLNYDVDDYVFGERFLRTANYTVELNVFLVIDIEGFILERTKVVSVDEYSGLLFLEDARNIIIKKIVS</sequence>
<accession>A0AAE5SBA1</accession>
<dbReference type="InterPro" id="IPR032557">
    <property type="entry name" value="DUF4935"/>
</dbReference>
<comment type="caution">
    <text evidence="2">The sequence shown here is derived from an EMBL/GenBank/DDBJ whole genome shotgun (WGS) entry which is preliminary data.</text>
</comment>
<organism evidence="2 3">
    <name type="scientific">Pseudomonas syringae pv. syringae</name>
    <dbReference type="NCBI Taxonomy" id="321"/>
    <lineage>
        <taxon>Bacteria</taxon>
        <taxon>Pseudomonadati</taxon>
        <taxon>Pseudomonadota</taxon>
        <taxon>Gammaproteobacteria</taxon>
        <taxon>Pseudomonadales</taxon>
        <taxon>Pseudomonadaceae</taxon>
        <taxon>Pseudomonas</taxon>
        <taxon>Pseudomonas syringae</taxon>
    </lineage>
</organism>
<evidence type="ECO:0000259" key="1">
    <source>
        <dbReference type="Pfam" id="PF16289"/>
    </source>
</evidence>
<dbReference type="Pfam" id="PF16289">
    <property type="entry name" value="PIN_12"/>
    <property type="match status" value="1"/>
</dbReference>
<dbReference type="RefSeq" id="WP_103693220.1">
    <property type="nucleotide sequence ID" value="NZ_NBAQ01000002.1"/>
</dbReference>
<evidence type="ECO:0000313" key="3">
    <source>
        <dbReference type="Proteomes" id="UP000237295"/>
    </source>
</evidence>
<dbReference type="AlphaFoldDB" id="A0AAE5SBA1"/>
<reference evidence="2 3" key="1">
    <citation type="submission" date="2017-03" db="EMBL/GenBank/DDBJ databases">
        <authorList>
            <person name="Hulin M.T."/>
        </authorList>
    </citation>
    <scope>NUCLEOTIDE SEQUENCE [LARGE SCALE GENOMIC DNA]</scope>
    <source>
        <strain evidence="2 3">5264</strain>
    </source>
</reference>
<evidence type="ECO:0000313" key="2">
    <source>
        <dbReference type="EMBL" id="POQ05501.1"/>
    </source>
</evidence>
<protein>
    <recommendedName>
        <fullName evidence="1">DUF4935 domain-containing protein</fullName>
    </recommendedName>
</protein>